<dbReference type="PANTHER" id="PTHR43156">
    <property type="entry name" value="STAGE II SPORULATION PROTEIN E-RELATED"/>
    <property type="match status" value="1"/>
</dbReference>
<evidence type="ECO:0000259" key="2">
    <source>
        <dbReference type="PROSITE" id="PS51746"/>
    </source>
</evidence>
<dbReference type="SUPFAM" id="SSF55781">
    <property type="entry name" value="GAF domain-like"/>
    <property type="match status" value="1"/>
</dbReference>
<dbReference type="InterPro" id="IPR003594">
    <property type="entry name" value="HATPase_dom"/>
</dbReference>
<dbReference type="InterPro" id="IPR036457">
    <property type="entry name" value="PPM-type-like_dom_sf"/>
</dbReference>
<dbReference type="AlphaFoldDB" id="A0A5S9F5M5"/>
<feature type="domain" description="PPM-type phosphatase" evidence="2">
    <location>
        <begin position="359"/>
        <end position="571"/>
    </location>
</feature>
<dbReference type="Pfam" id="PF07228">
    <property type="entry name" value="SpoIIE"/>
    <property type="match status" value="1"/>
</dbReference>
<dbReference type="InterPro" id="IPR052016">
    <property type="entry name" value="Bact_Sigma-Reg"/>
</dbReference>
<dbReference type="InterPro" id="IPR036890">
    <property type="entry name" value="HATPase_C_sf"/>
</dbReference>
<dbReference type="Proteomes" id="UP000326354">
    <property type="component" value="Chromosome"/>
</dbReference>
<keyword evidence="4" id="KW-1185">Reference proteome</keyword>
<dbReference type="CDD" id="cd16936">
    <property type="entry name" value="HATPase_RsbW-like"/>
    <property type="match status" value="1"/>
</dbReference>
<dbReference type="Pfam" id="PF13581">
    <property type="entry name" value="HATPase_c_2"/>
    <property type="match status" value="1"/>
</dbReference>
<evidence type="ECO:0000313" key="4">
    <source>
        <dbReference type="Proteomes" id="UP000326354"/>
    </source>
</evidence>
<reference evidence="3 4" key="1">
    <citation type="submission" date="2019-08" db="EMBL/GenBank/DDBJ databases">
        <title>Complete genome sequence of Candidatus Uab amorphum.</title>
        <authorList>
            <person name="Shiratori T."/>
            <person name="Suzuki S."/>
            <person name="Kakizawa Y."/>
            <person name="Ishida K."/>
        </authorList>
    </citation>
    <scope>NUCLEOTIDE SEQUENCE [LARGE SCALE GENOMIC DNA]</scope>
    <source>
        <strain evidence="3 4">SRT547</strain>
    </source>
</reference>
<dbReference type="RefSeq" id="WP_151971040.1">
    <property type="nucleotide sequence ID" value="NZ_AP019860.1"/>
</dbReference>
<accession>A0A5S9F5M5</accession>
<gene>
    <name evidence="3" type="ORF">UABAM_05408</name>
</gene>
<organism evidence="3 4">
    <name type="scientific">Uabimicrobium amorphum</name>
    <dbReference type="NCBI Taxonomy" id="2596890"/>
    <lineage>
        <taxon>Bacteria</taxon>
        <taxon>Pseudomonadati</taxon>
        <taxon>Planctomycetota</taxon>
        <taxon>Candidatus Uabimicrobiia</taxon>
        <taxon>Candidatus Uabimicrobiales</taxon>
        <taxon>Candidatus Uabimicrobiaceae</taxon>
        <taxon>Candidatus Uabimicrobium</taxon>
    </lineage>
</organism>
<dbReference type="OrthoDB" id="247273at2"/>
<dbReference type="SUPFAM" id="SSF81606">
    <property type="entry name" value="PP2C-like"/>
    <property type="match status" value="1"/>
</dbReference>
<dbReference type="EMBL" id="AP019860">
    <property type="protein sequence ID" value="BBM87006.1"/>
    <property type="molecule type" value="Genomic_DNA"/>
</dbReference>
<keyword evidence="1" id="KW-0378">Hydrolase</keyword>
<dbReference type="Gene3D" id="3.30.565.10">
    <property type="entry name" value="Histidine kinase-like ATPase, C-terminal domain"/>
    <property type="match status" value="1"/>
</dbReference>
<dbReference type="SMART" id="SM00065">
    <property type="entry name" value="GAF"/>
    <property type="match status" value="1"/>
</dbReference>
<dbReference type="Gene3D" id="3.60.40.10">
    <property type="entry name" value="PPM-type phosphatase domain"/>
    <property type="match status" value="1"/>
</dbReference>
<dbReference type="GO" id="GO:0016791">
    <property type="term" value="F:phosphatase activity"/>
    <property type="evidence" value="ECO:0007669"/>
    <property type="project" value="TreeGrafter"/>
</dbReference>
<sequence>MQKTLNESVYIQLSSNPKMATFLRNNVHKSCSMVGFDEEQTDMIVLAVDEAFTNIIRHGYKMDFTQRIDIRLKIHENKYFKIILQDNAPIIDKNCIKARCLDEIRPGGLGVHFLYTIMDYVEYTTINERNALIMTKHLPKKSRTKRLSSVNQQLLQTLLDIGRYVHQILDLDTLLNVIVNEVKNLIQCESVSVLLEDRETKELFFHTVLDENKEVANKLRGLRFDSNKGFAGKAFASGEPLLVRDVEHNPEHYNKIDEDTGAKTSSLLYSPLKVQKRVIGLLGVKNKISGSFSEQDVEAVTAIASTVALSIDNAYAHETLQQTIPDLSETNRIRKEIESARLMHQATLPQALPSIPQLDISAVCQPATEVGGDYYDFIRLNENNHAFAVGDVSGHGLEAGMMVSMARSCLYTQVNFSNSISDVMTAMNRMVCGSIDKNLMMTFLFAVFNTQTKVMAFANAGHPYPCYYQAKSDTWQLIKDGEFPLGIHEEFQYSTHRIQFDKGDFVVLYSDGILEASDENKEHYGLERLLKLLGSKKWMNAQEIQLAMLRDVRNFCESLFHDDLTILVIHFL</sequence>
<dbReference type="InterPro" id="IPR003018">
    <property type="entry name" value="GAF"/>
</dbReference>
<dbReference type="PANTHER" id="PTHR43156:SF2">
    <property type="entry name" value="STAGE II SPORULATION PROTEIN E"/>
    <property type="match status" value="1"/>
</dbReference>
<dbReference type="PROSITE" id="PS51746">
    <property type="entry name" value="PPM_2"/>
    <property type="match status" value="1"/>
</dbReference>
<dbReference type="SMART" id="SM00331">
    <property type="entry name" value="PP2C_SIG"/>
    <property type="match status" value="1"/>
</dbReference>
<dbReference type="InterPro" id="IPR001932">
    <property type="entry name" value="PPM-type_phosphatase-like_dom"/>
</dbReference>
<evidence type="ECO:0000256" key="1">
    <source>
        <dbReference type="ARBA" id="ARBA00022801"/>
    </source>
</evidence>
<dbReference type="KEGG" id="uam:UABAM_05408"/>
<name>A0A5S9F5M5_UABAM</name>
<dbReference type="Gene3D" id="3.30.450.40">
    <property type="match status" value="1"/>
</dbReference>
<protein>
    <submittedName>
        <fullName evidence="3">Sigma factor sigB regulation protein rsbU</fullName>
    </submittedName>
</protein>
<proteinExistence type="predicted"/>
<dbReference type="Pfam" id="PF01590">
    <property type="entry name" value="GAF"/>
    <property type="match status" value="1"/>
</dbReference>
<dbReference type="InterPro" id="IPR029016">
    <property type="entry name" value="GAF-like_dom_sf"/>
</dbReference>
<evidence type="ECO:0000313" key="3">
    <source>
        <dbReference type="EMBL" id="BBM87006.1"/>
    </source>
</evidence>